<organism evidence="3 6">
    <name type="scientific">Halanaerobium congolense</name>
    <dbReference type="NCBI Taxonomy" id="54121"/>
    <lineage>
        <taxon>Bacteria</taxon>
        <taxon>Bacillati</taxon>
        <taxon>Bacillota</taxon>
        <taxon>Clostridia</taxon>
        <taxon>Halanaerobiales</taxon>
        <taxon>Halanaerobiaceae</taxon>
        <taxon>Halanaerobium</taxon>
    </lineage>
</organism>
<feature type="region of interest" description="Disordered" evidence="1">
    <location>
        <begin position="120"/>
        <end position="151"/>
    </location>
</feature>
<evidence type="ECO:0000313" key="3">
    <source>
        <dbReference type="EMBL" id="SDI37242.1"/>
    </source>
</evidence>
<evidence type="ECO:0000256" key="1">
    <source>
        <dbReference type="SAM" id="MobiDB-lite"/>
    </source>
</evidence>
<dbReference type="EMBL" id="FNBJ01000015">
    <property type="protein sequence ID" value="SDF56931.1"/>
    <property type="molecule type" value="Genomic_DNA"/>
</dbReference>
<keyword evidence="7" id="KW-1185">Reference proteome</keyword>
<evidence type="ECO:0008006" key="8">
    <source>
        <dbReference type="Google" id="ProtNLM"/>
    </source>
</evidence>
<protein>
    <recommendedName>
        <fullName evidence="8">Homeodomain-like domain-containing protein</fullName>
    </recommendedName>
</protein>
<accession>A0A1G8K1B5</accession>
<name>A0A1G8K1B5_9FIRM</name>
<dbReference type="AlphaFoldDB" id="A0A1G8K1B5"/>
<evidence type="ECO:0000313" key="6">
    <source>
        <dbReference type="Proteomes" id="UP000198945"/>
    </source>
</evidence>
<evidence type="ECO:0000313" key="7">
    <source>
        <dbReference type="Proteomes" id="UP000199519"/>
    </source>
</evidence>
<reference evidence="5 7" key="2">
    <citation type="submission" date="2016-10" db="EMBL/GenBank/DDBJ databases">
        <authorList>
            <person name="Varghese N."/>
            <person name="Submissions S."/>
        </authorList>
    </citation>
    <scope>NUCLEOTIDE SEQUENCE [LARGE SCALE GENOMIC DNA]</scope>
    <source>
        <strain evidence="2 7">WG2</strain>
        <strain evidence="4 5">WG5</strain>
    </source>
</reference>
<dbReference type="Proteomes" id="UP000198612">
    <property type="component" value="Unassembled WGS sequence"/>
</dbReference>
<evidence type="ECO:0000313" key="2">
    <source>
        <dbReference type="EMBL" id="SDF56931.1"/>
    </source>
</evidence>
<gene>
    <name evidence="2" type="ORF">SAMN04488598_11549</name>
    <name evidence="4" type="ORF">SAMN04515652_11549</name>
    <name evidence="3" type="ORF">SAMN04515654_10557</name>
</gene>
<dbReference type="Proteomes" id="UP000198945">
    <property type="component" value="Unassembled WGS sequence"/>
</dbReference>
<dbReference type="Proteomes" id="UP000199519">
    <property type="component" value="Unassembled WGS sequence"/>
</dbReference>
<sequence>MSKVNGYKMYIQLQQLKEMGFSKSHIARKLKISRPTLNKYYDLSLEEIDEILESMNTRAKKADKYHDEILDLLKKHPNILSSVIYDRIEELAQGYPGFTEGTLRNYIRYLRKEHDIPRSRHTRDYEAVEDPAMGQQMQADMGENGSTKQMN</sequence>
<reference evidence="3 6" key="1">
    <citation type="submission" date="2016-10" db="EMBL/GenBank/DDBJ databases">
        <authorList>
            <person name="de Groot N.N."/>
        </authorList>
    </citation>
    <scope>NUCLEOTIDE SEQUENCE [LARGE SCALE GENOMIC DNA]</scope>
    <source>
        <strain evidence="3 6">WG7</strain>
    </source>
</reference>
<dbReference type="EMBL" id="FOHG01000015">
    <property type="protein sequence ID" value="SES99195.1"/>
    <property type="molecule type" value="Genomic_DNA"/>
</dbReference>
<evidence type="ECO:0000313" key="5">
    <source>
        <dbReference type="Proteomes" id="UP000198612"/>
    </source>
</evidence>
<dbReference type="EMBL" id="FNEH01000005">
    <property type="protein sequence ID" value="SDI37242.1"/>
    <property type="molecule type" value="Genomic_DNA"/>
</dbReference>
<evidence type="ECO:0000313" key="4">
    <source>
        <dbReference type="EMBL" id="SES99195.1"/>
    </source>
</evidence>
<proteinExistence type="predicted"/>
<dbReference type="RefSeq" id="WP_089655514.1">
    <property type="nucleotide sequence ID" value="NZ_FNBJ01000015.1"/>
</dbReference>